<dbReference type="InterPro" id="IPR009686">
    <property type="entry name" value="Senescence/spartin_C"/>
</dbReference>
<feature type="domain" description="Senescence" evidence="2">
    <location>
        <begin position="174"/>
        <end position="358"/>
    </location>
</feature>
<feature type="region of interest" description="Disordered" evidence="1">
    <location>
        <begin position="383"/>
        <end position="439"/>
    </location>
</feature>
<feature type="compositionally biased region" description="Basic and acidic residues" evidence="1">
    <location>
        <begin position="422"/>
        <end position="436"/>
    </location>
</feature>
<dbReference type="Proteomes" id="UP001150062">
    <property type="component" value="Unassembled WGS sequence"/>
</dbReference>
<gene>
    <name evidence="3" type="ORF">M0813_01801</name>
</gene>
<name>A0ABQ8YX20_9EUKA</name>
<evidence type="ECO:0000259" key="2">
    <source>
        <dbReference type="Pfam" id="PF06911"/>
    </source>
</evidence>
<organism evidence="3 4">
    <name type="scientific">Anaeramoeba flamelloides</name>
    <dbReference type="NCBI Taxonomy" id="1746091"/>
    <lineage>
        <taxon>Eukaryota</taxon>
        <taxon>Metamonada</taxon>
        <taxon>Anaeramoebidae</taxon>
        <taxon>Anaeramoeba</taxon>
    </lineage>
</organism>
<protein>
    <submittedName>
        <fullName evidence="3">Spartin</fullName>
    </submittedName>
</protein>
<dbReference type="InterPro" id="IPR045036">
    <property type="entry name" value="Spartin-like"/>
</dbReference>
<feature type="compositionally biased region" description="Acidic residues" evidence="1">
    <location>
        <begin position="390"/>
        <end position="421"/>
    </location>
</feature>
<sequence length="454" mass="52008">MNQNENLKTLILSLPNTCCYQITEEEPKKLILSGDVNIYSIGNNLFSCKLNQQIYETKTGDTILYKIDKYHYVIPNQGAFFGIKLSRNLSNETFTLLEDLVNQHTQLSSVNLDSDVIIDENIDEMNEETQESNNSSQLETNQEETKKKEYIREKDKILLMKEKETDITEKISDGIHSTGEFIGQSLVNGASFLSNFAIQPFGNFLKKKIKEPEPEKEKKISEGTKENFKKAREFSEDLVQTSKEMTNTALDFSKTCYDNILSFLDGGEKEEKKEEKNKEKETNNILKIAGSSISAVTKVIEGALDAGSILVNSSLESTTNVLEKKFGSDVGEVAKEISSSITNLVTTSNEFKKIQTRVIRTVILKERPKQLLKEFISQSNEQINEKEYEYKDEDEYEDEDEDQDQDQDEDEDEDEFEDDDFVNEKDEQNEENKEFVQIKLASDSEEEVIEDILI</sequence>
<feature type="compositionally biased region" description="Polar residues" evidence="1">
    <location>
        <begin position="131"/>
        <end position="140"/>
    </location>
</feature>
<dbReference type="EMBL" id="JAOAOG010000102">
    <property type="protein sequence ID" value="KAJ6249201.1"/>
    <property type="molecule type" value="Genomic_DNA"/>
</dbReference>
<evidence type="ECO:0000313" key="3">
    <source>
        <dbReference type="EMBL" id="KAJ6249201.1"/>
    </source>
</evidence>
<proteinExistence type="predicted"/>
<evidence type="ECO:0000256" key="1">
    <source>
        <dbReference type="SAM" id="MobiDB-lite"/>
    </source>
</evidence>
<keyword evidence="4" id="KW-1185">Reference proteome</keyword>
<comment type="caution">
    <text evidence="3">The sequence shown here is derived from an EMBL/GenBank/DDBJ whole genome shotgun (WGS) entry which is preliminary data.</text>
</comment>
<dbReference type="PANTHER" id="PTHR21068">
    <property type="entry name" value="SPARTIN"/>
    <property type="match status" value="1"/>
</dbReference>
<feature type="region of interest" description="Disordered" evidence="1">
    <location>
        <begin position="126"/>
        <end position="146"/>
    </location>
</feature>
<dbReference type="Pfam" id="PF06911">
    <property type="entry name" value="Senescence"/>
    <property type="match status" value="1"/>
</dbReference>
<reference evidence="3" key="1">
    <citation type="submission" date="2022-08" db="EMBL/GenBank/DDBJ databases">
        <title>Novel sulfate-reducing endosymbionts in the free-living metamonad Anaeramoeba.</title>
        <authorList>
            <person name="Jerlstrom-Hultqvist J."/>
            <person name="Cepicka I."/>
            <person name="Gallot-Lavallee L."/>
            <person name="Salas-Leiva D."/>
            <person name="Curtis B.A."/>
            <person name="Zahonova K."/>
            <person name="Pipaliya S."/>
            <person name="Dacks J."/>
            <person name="Roger A.J."/>
        </authorList>
    </citation>
    <scope>NUCLEOTIDE SEQUENCE</scope>
    <source>
        <strain evidence="3">Schooner1</strain>
    </source>
</reference>
<accession>A0ABQ8YX20</accession>
<dbReference type="PANTHER" id="PTHR21068:SF43">
    <property type="entry name" value="SPARTIN"/>
    <property type="match status" value="1"/>
</dbReference>
<evidence type="ECO:0000313" key="4">
    <source>
        <dbReference type="Proteomes" id="UP001150062"/>
    </source>
</evidence>